<name>A0A136IZD1_9PEZI</name>
<accession>A0A136IZD1</accession>
<gene>
    <name evidence="2" type="ORF">Micbo1qcDRAFT_176150</name>
</gene>
<dbReference type="STRING" id="196109.A0A136IZD1"/>
<dbReference type="AlphaFoldDB" id="A0A136IZD1"/>
<reference evidence="3" key="1">
    <citation type="submission" date="2016-02" db="EMBL/GenBank/DDBJ databases">
        <title>Draft genome sequence of Microdochium bolleyi, a fungal endophyte of beachgrass.</title>
        <authorList>
            <consortium name="DOE Joint Genome Institute"/>
            <person name="David A.S."/>
            <person name="May G."/>
            <person name="Haridas S."/>
            <person name="Lim J."/>
            <person name="Wang M."/>
            <person name="Labutti K."/>
            <person name="Lipzen A."/>
            <person name="Barry K."/>
            <person name="Grigoriev I.V."/>
        </authorList>
    </citation>
    <scope>NUCLEOTIDE SEQUENCE [LARGE SCALE GENOMIC DNA]</scope>
    <source>
        <strain evidence="3">J235TASD1</strain>
    </source>
</reference>
<proteinExistence type="predicted"/>
<feature type="region of interest" description="Disordered" evidence="1">
    <location>
        <begin position="409"/>
        <end position="520"/>
    </location>
</feature>
<organism evidence="2 3">
    <name type="scientific">Microdochium bolleyi</name>
    <dbReference type="NCBI Taxonomy" id="196109"/>
    <lineage>
        <taxon>Eukaryota</taxon>
        <taxon>Fungi</taxon>
        <taxon>Dikarya</taxon>
        <taxon>Ascomycota</taxon>
        <taxon>Pezizomycotina</taxon>
        <taxon>Sordariomycetes</taxon>
        <taxon>Xylariomycetidae</taxon>
        <taxon>Xylariales</taxon>
        <taxon>Microdochiaceae</taxon>
        <taxon>Microdochium</taxon>
    </lineage>
</organism>
<evidence type="ECO:0000313" key="3">
    <source>
        <dbReference type="Proteomes" id="UP000070501"/>
    </source>
</evidence>
<protein>
    <submittedName>
        <fullName evidence="2">Uncharacterized protein</fullName>
    </submittedName>
</protein>
<dbReference type="Proteomes" id="UP000070501">
    <property type="component" value="Unassembled WGS sequence"/>
</dbReference>
<feature type="compositionally biased region" description="Acidic residues" evidence="1">
    <location>
        <begin position="486"/>
        <end position="503"/>
    </location>
</feature>
<dbReference type="Pfam" id="PF11917">
    <property type="entry name" value="DUF3435"/>
    <property type="match status" value="1"/>
</dbReference>
<feature type="compositionally biased region" description="Polar residues" evidence="1">
    <location>
        <begin position="509"/>
        <end position="520"/>
    </location>
</feature>
<evidence type="ECO:0000256" key="1">
    <source>
        <dbReference type="SAM" id="MobiDB-lite"/>
    </source>
</evidence>
<dbReference type="EMBL" id="KQ964252">
    <property type="protein sequence ID" value="KXJ90340.1"/>
    <property type="molecule type" value="Genomic_DNA"/>
</dbReference>
<evidence type="ECO:0000313" key="2">
    <source>
        <dbReference type="EMBL" id="KXJ90340.1"/>
    </source>
</evidence>
<keyword evidence="3" id="KW-1185">Reference proteome</keyword>
<dbReference type="InterPro" id="IPR021842">
    <property type="entry name" value="DUF3435"/>
</dbReference>
<dbReference type="InParanoid" id="A0A136IZD1"/>
<feature type="compositionally biased region" description="Polar residues" evidence="1">
    <location>
        <begin position="409"/>
        <end position="423"/>
    </location>
</feature>
<dbReference type="OrthoDB" id="4779498at2759"/>
<sequence>MADDYQDSSDRLKDIPSVIGRPIGRFPHVGKKSFKAMLEQAPELHINTKEATRNALWHGTREVLKDRQLDRPPTCEQLERFIRAVPEFIKSTSRKKGDPVIAIHDTTLKIAFKVIVAFLRRTYENFALSPLESEKITSTFQELRLSGKITREATRNKLWITSLVVARMVSAMMKIAFVNGTAWWDYDLQRMCALVLQSASVTRAGDMTKSNDCDPDACLLWKHITITLSTISLLEMTVVFAHTKNFKRDPSNNKTLEFTELETDEHWLDPIVQLINLALRTGAVAERSWLELKQNMIDRPSHKIVWDYPDRPVFCAREPRGRMILALDKPAAKDILQRAIVRGAQLVGLLHAPRSHDLRRGGASELLSLTSVQENNTLARRVLGHSHAAMELDITTTYTGHITADTWSMRTRDTNTPAQSRTSATEKQKVSDDPILDDDDADSAQSRTSTIKKQKVSDDPILDDNDAEPVQSRTFATKKQKVSDDPILDDDDDGADPELDNDPELAKGNSATSTLVTMLS</sequence>